<protein>
    <submittedName>
        <fullName evidence="2">EAL domain-containing protein</fullName>
    </submittedName>
</protein>
<reference evidence="2" key="1">
    <citation type="journal article" date="2020" name="mSystems">
        <title>Genome- and Community-Level Interaction Insights into Carbon Utilization and Element Cycling Functions of Hydrothermarchaeota in Hydrothermal Sediment.</title>
        <authorList>
            <person name="Zhou Z."/>
            <person name="Liu Y."/>
            <person name="Xu W."/>
            <person name="Pan J."/>
            <person name="Luo Z.H."/>
            <person name="Li M."/>
        </authorList>
    </citation>
    <scope>NUCLEOTIDE SEQUENCE [LARGE SCALE GENOMIC DNA]</scope>
    <source>
        <strain evidence="2">SpSt-774</strain>
    </source>
</reference>
<evidence type="ECO:0000259" key="1">
    <source>
        <dbReference type="PROSITE" id="PS50883"/>
    </source>
</evidence>
<dbReference type="PROSITE" id="PS50883">
    <property type="entry name" value="EAL"/>
    <property type="match status" value="1"/>
</dbReference>
<accession>A0A7C4TJF7</accession>
<dbReference type="InterPro" id="IPR050706">
    <property type="entry name" value="Cyclic-di-GMP_PDE-like"/>
</dbReference>
<dbReference type="Gene3D" id="3.20.20.450">
    <property type="entry name" value="EAL domain"/>
    <property type="match status" value="1"/>
</dbReference>
<dbReference type="InterPro" id="IPR035919">
    <property type="entry name" value="EAL_sf"/>
</dbReference>
<comment type="caution">
    <text evidence="2">The sequence shown here is derived from an EMBL/GenBank/DDBJ whole genome shotgun (WGS) entry which is preliminary data.</text>
</comment>
<dbReference type="InterPro" id="IPR001633">
    <property type="entry name" value="EAL_dom"/>
</dbReference>
<proteinExistence type="predicted"/>
<dbReference type="AlphaFoldDB" id="A0A7C4TJF7"/>
<dbReference type="Pfam" id="PF00563">
    <property type="entry name" value="EAL"/>
    <property type="match status" value="1"/>
</dbReference>
<feature type="domain" description="EAL" evidence="1">
    <location>
        <begin position="196"/>
        <end position="434"/>
    </location>
</feature>
<organism evidence="2">
    <name type="scientific">candidate division WOR-3 bacterium</name>
    <dbReference type="NCBI Taxonomy" id="2052148"/>
    <lineage>
        <taxon>Bacteria</taxon>
        <taxon>Bacteria division WOR-3</taxon>
    </lineage>
</organism>
<dbReference type="GO" id="GO:0071111">
    <property type="term" value="F:cyclic-guanylate-specific phosphodiesterase activity"/>
    <property type="evidence" value="ECO:0007669"/>
    <property type="project" value="InterPro"/>
</dbReference>
<dbReference type="PANTHER" id="PTHR33121">
    <property type="entry name" value="CYCLIC DI-GMP PHOSPHODIESTERASE PDEF"/>
    <property type="match status" value="1"/>
</dbReference>
<dbReference type="PANTHER" id="PTHR33121:SF76">
    <property type="entry name" value="SIGNALING PROTEIN"/>
    <property type="match status" value="1"/>
</dbReference>
<dbReference type="SMART" id="SM00052">
    <property type="entry name" value="EAL"/>
    <property type="match status" value="1"/>
</dbReference>
<dbReference type="CDD" id="cd01948">
    <property type="entry name" value="EAL"/>
    <property type="match status" value="1"/>
</dbReference>
<sequence>MDIWPIIKMNNEFQKIQAEWYRLRASLYDRASGLPTVYALFEELRKSLEKEKFLGVIYLAIGDEPRIEPVFGWEIYDELIKQFTICVLGEVGKSIPHSALIAISSTSGDGFFIFLTKTISGAMVNKEYLESVVKKMDEKVQKIKCEFPYEDVKERIDFNYSFSMLHFDPMVRTERLIYQTIEELKYAAHFKEKLRERNLYVRLQQIIQQKDISIVYQPIYNLRDNSLFGYEALARGPKGSYFEDPDTIFSFAAKSNLMRSIEELCINKAIVGAKNLPYFPHLFINVTPILIPQLIDEKFMAKLISLNLKDKIILEITERFAIPDYAMYRQIIVRTKGYGIKIALDDVGIGYSTLERISEIMPDYLKYDRTLVREIDKNLVRQELARSFVDFAHKINATIIAEGIENEGELKFLKDIGILYGQGFLFSQPIPCLV</sequence>
<evidence type="ECO:0000313" key="2">
    <source>
        <dbReference type="EMBL" id="HGV98409.1"/>
    </source>
</evidence>
<dbReference type="SUPFAM" id="SSF141868">
    <property type="entry name" value="EAL domain-like"/>
    <property type="match status" value="1"/>
</dbReference>
<gene>
    <name evidence="2" type="ORF">ENV60_08975</name>
</gene>
<dbReference type="EMBL" id="DTGZ01000168">
    <property type="protein sequence ID" value="HGV98409.1"/>
    <property type="molecule type" value="Genomic_DNA"/>
</dbReference>
<name>A0A7C4TJF7_UNCW3</name>